<evidence type="ECO:0000256" key="8">
    <source>
        <dbReference type="ARBA" id="ARBA00022840"/>
    </source>
</evidence>
<keyword evidence="3 12" id="KW-0479">Metal-binding</keyword>
<feature type="binding site" evidence="12">
    <location>
        <position position="557"/>
    </location>
    <ligand>
        <name>Zn(2+)</name>
        <dbReference type="ChEBI" id="CHEBI:29105"/>
        <label>2</label>
    </ligand>
</feature>
<evidence type="ECO:0000256" key="5">
    <source>
        <dbReference type="ARBA" id="ARBA00022801"/>
    </source>
</evidence>
<comment type="similarity">
    <text evidence="12">Belongs to the helicase family. PriA subfamily.</text>
</comment>
<dbReference type="Pfam" id="PF17764">
    <property type="entry name" value="PriA_3primeBD"/>
    <property type="match status" value="1"/>
</dbReference>
<dbReference type="InterPro" id="IPR040498">
    <property type="entry name" value="PriA_CRR"/>
</dbReference>
<dbReference type="InterPro" id="IPR041236">
    <property type="entry name" value="PriA_C"/>
</dbReference>
<comment type="catalytic activity">
    <reaction evidence="11 12">
        <text>ATP + H2O = ADP + phosphate + H(+)</text>
        <dbReference type="Rhea" id="RHEA:13065"/>
        <dbReference type="ChEBI" id="CHEBI:15377"/>
        <dbReference type="ChEBI" id="CHEBI:15378"/>
        <dbReference type="ChEBI" id="CHEBI:30616"/>
        <dbReference type="ChEBI" id="CHEBI:43474"/>
        <dbReference type="ChEBI" id="CHEBI:456216"/>
        <dbReference type="EC" id="5.6.2.4"/>
    </reaction>
</comment>
<comment type="subunit">
    <text evidence="12">Component of the replication restart primosome.</text>
</comment>
<dbReference type="Proteomes" id="UP000184474">
    <property type="component" value="Unassembled WGS sequence"/>
</dbReference>
<dbReference type="SMART" id="SM00490">
    <property type="entry name" value="HELICc"/>
    <property type="match status" value="1"/>
</dbReference>
<feature type="binding site" evidence="12">
    <location>
        <position position="572"/>
    </location>
    <ligand>
        <name>Zn(2+)</name>
        <dbReference type="ChEBI" id="CHEBI:29105"/>
        <label>2</label>
    </ligand>
</feature>
<dbReference type="STRING" id="156994.SAMN04488028_101786"/>
<evidence type="ECO:0000313" key="15">
    <source>
        <dbReference type="EMBL" id="SHJ65006.1"/>
    </source>
</evidence>
<dbReference type="Pfam" id="PF00271">
    <property type="entry name" value="Helicase_C"/>
    <property type="match status" value="1"/>
</dbReference>
<dbReference type="InterPro" id="IPR041222">
    <property type="entry name" value="PriA_3primeBD"/>
</dbReference>
<dbReference type="Pfam" id="PF18319">
    <property type="entry name" value="Zn_ribbon_PriA"/>
    <property type="match status" value="1"/>
</dbReference>
<feature type="domain" description="Helicase ATP-binding" evidence="13">
    <location>
        <begin position="315"/>
        <end position="482"/>
    </location>
</feature>
<dbReference type="SMART" id="SM00487">
    <property type="entry name" value="DEXDc"/>
    <property type="match status" value="1"/>
</dbReference>
<dbReference type="FunFam" id="3.40.50.300:FF:000489">
    <property type="entry name" value="Primosome assembly protein PriA"/>
    <property type="match status" value="1"/>
</dbReference>
<keyword evidence="9 12" id="KW-0238">DNA-binding</keyword>
<dbReference type="HAMAP" id="MF_00983">
    <property type="entry name" value="PriA"/>
    <property type="match status" value="1"/>
</dbReference>
<evidence type="ECO:0000256" key="3">
    <source>
        <dbReference type="ARBA" id="ARBA00022723"/>
    </source>
</evidence>
<dbReference type="InterPro" id="IPR042115">
    <property type="entry name" value="PriA_3primeBD_sf"/>
</dbReference>
<dbReference type="GO" id="GO:0003677">
    <property type="term" value="F:DNA binding"/>
    <property type="evidence" value="ECO:0007669"/>
    <property type="project" value="UniProtKB-UniRule"/>
</dbReference>
<dbReference type="InterPro" id="IPR027417">
    <property type="entry name" value="P-loop_NTPase"/>
</dbReference>
<dbReference type="NCBIfam" id="TIGR00595">
    <property type="entry name" value="priA"/>
    <property type="match status" value="1"/>
</dbReference>
<dbReference type="GO" id="GO:0006269">
    <property type="term" value="P:DNA replication, synthesis of primer"/>
    <property type="evidence" value="ECO:0007669"/>
    <property type="project" value="UniProtKB-KW"/>
</dbReference>
<dbReference type="PROSITE" id="PS51194">
    <property type="entry name" value="HELICASE_CTER"/>
    <property type="match status" value="1"/>
</dbReference>
<dbReference type="GO" id="GO:0006270">
    <property type="term" value="P:DNA replication initiation"/>
    <property type="evidence" value="ECO:0007669"/>
    <property type="project" value="TreeGrafter"/>
</dbReference>
<dbReference type="Pfam" id="PF18074">
    <property type="entry name" value="PriA_C"/>
    <property type="match status" value="1"/>
</dbReference>
<evidence type="ECO:0000256" key="6">
    <source>
        <dbReference type="ARBA" id="ARBA00022806"/>
    </source>
</evidence>
<keyword evidence="6 12" id="KW-0347">Helicase</keyword>
<feature type="binding site" evidence="12">
    <location>
        <position position="554"/>
    </location>
    <ligand>
        <name>Zn(2+)</name>
        <dbReference type="ChEBI" id="CHEBI:29105"/>
        <label>2</label>
    </ligand>
</feature>
<organism evidence="15 16">
    <name type="scientific">Reichenbachiella agariperforans</name>
    <dbReference type="NCBI Taxonomy" id="156994"/>
    <lineage>
        <taxon>Bacteria</taxon>
        <taxon>Pseudomonadati</taxon>
        <taxon>Bacteroidota</taxon>
        <taxon>Cytophagia</taxon>
        <taxon>Cytophagales</taxon>
        <taxon>Reichenbachiellaceae</taxon>
        <taxon>Reichenbachiella</taxon>
    </lineage>
</organism>
<keyword evidence="10 12" id="KW-0413">Isomerase</keyword>
<evidence type="ECO:0000256" key="10">
    <source>
        <dbReference type="ARBA" id="ARBA00023235"/>
    </source>
</evidence>
<gene>
    <name evidence="12" type="primary">priA</name>
    <name evidence="15" type="ORF">SAMN04488028_101786</name>
</gene>
<dbReference type="GO" id="GO:0016887">
    <property type="term" value="F:ATP hydrolysis activity"/>
    <property type="evidence" value="ECO:0007669"/>
    <property type="project" value="RHEA"/>
</dbReference>
<dbReference type="GO" id="GO:1990077">
    <property type="term" value="C:primosome complex"/>
    <property type="evidence" value="ECO:0007669"/>
    <property type="project" value="UniProtKB-UniRule"/>
</dbReference>
<keyword evidence="2 12" id="KW-0235">DNA replication</keyword>
<dbReference type="InterPro" id="IPR014001">
    <property type="entry name" value="Helicase_ATP-bd"/>
</dbReference>
<name>A0A1M6L1I7_REIAG</name>
<dbReference type="GO" id="GO:0005524">
    <property type="term" value="F:ATP binding"/>
    <property type="evidence" value="ECO:0007669"/>
    <property type="project" value="UniProtKB-UniRule"/>
</dbReference>
<evidence type="ECO:0000313" key="16">
    <source>
        <dbReference type="Proteomes" id="UP000184474"/>
    </source>
</evidence>
<evidence type="ECO:0000259" key="14">
    <source>
        <dbReference type="PROSITE" id="PS51194"/>
    </source>
</evidence>
<dbReference type="GO" id="GO:0043138">
    <property type="term" value="F:3'-5' DNA helicase activity"/>
    <property type="evidence" value="ECO:0007669"/>
    <property type="project" value="UniProtKB-EC"/>
</dbReference>
<evidence type="ECO:0000256" key="9">
    <source>
        <dbReference type="ARBA" id="ARBA00023125"/>
    </source>
</evidence>
<feature type="binding site" evidence="12">
    <location>
        <position position="548"/>
    </location>
    <ligand>
        <name>Zn(2+)</name>
        <dbReference type="ChEBI" id="CHEBI:29105"/>
        <label>1</label>
    </ligand>
</feature>
<dbReference type="InterPro" id="IPR011545">
    <property type="entry name" value="DEAD/DEAH_box_helicase_dom"/>
</dbReference>
<evidence type="ECO:0000256" key="1">
    <source>
        <dbReference type="ARBA" id="ARBA00022515"/>
    </source>
</evidence>
<feature type="binding site" evidence="12">
    <location>
        <position position="545"/>
    </location>
    <ligand>
        <name>Zn(2+)</name>
        <dbReference type="ChEBI" id="CHEBI:29105"/>
        <label>1</label>
    </ligand>
</feature>
<dbReference type="InterPro" id="IPR001650">
    <property type="entry name" value="Helicase_C-like"/>
</dbReference>
<dbReference type="GO" id="GO:0006310">
    <property type="term" value="P:DNA recombination"/>
    <property type="evidence" value="ECO:0007669"/>
    <property type="project" value="InterPro"/>
</dbReference>
<dbReference type="GO" id="GO:0006302">
    <property type="term" value="P:double-strand break repair"/>
    <property type="evidence" value="ECO:0007669"/>
    <property type="project" value="InterPro"/>
</dbReference>
<dbReference type="EMBL" id="FRAA01000001">
    <property type="protein sequence ID" value="SHJ65006.1"/>
    <property type="molecule type" value="Genomic_DNA"/>
</dbReference>
<dbReference type="SUPFAM" id="SSF52540">
    <property type="entry name" value="P-loop containing nucleoside triphosphate hydrolases"/>
    <property type="match status" value="2"/>
</dbReference>
<comment type="function">
    <text evidence="12">Initiates the restart of stalled replication forks, which reloads the replicative helicase on sites other than the origin of replication. Recognizes and binds to abandoned replication forks and remodels them to uncover a helicase loading site. Promotes assembly of the primosome at these replication forks.</text>
</comment>
<evidence type="ECO:0000256" key="11">
    <source>
        <dbReference type="ARBA" id="ARBA00048988"/>
    </source>
</evidence>
<dbReference type="Gene3D" id="3.40.50.300">
    <property type="entry name" value="P-loop containing nucleotide triphosphate hydrolases"/>
    <property type="match status" value="2"/>
</dbReference>
<evidence type="ECO:0000256" key="12">
    <source>
        <dbReference type="HAMAP-Rule" id="MF_00983"/>
    </source>
</evidence>
<dbReference type="PROSITE" id="PS51192">
    <property type="entry name" value="HELICASE_ATP_BIND_1"/>
    <property type="match status" value="1"/>
</dbReference>
<evidence type="ECO:0000259" key="13">
    <source>
        <dbReference type="PROSITE" id="PS51192"/>
    </source>
</evidence>
<keyword evidence="1 12" id="KW-0639">Primosome</keyword>
<comment type="catalytic activity">
    <reaction evidence="12">
        <text>Couples ATP hydrolysis with the unwinding of duplex DNA by translocating in the 3'-5' direction.</text>
        <dbReference type="EC" id="5.6.2.4"/>
    </reaction>
</comment>
<proteinExistence type="inferred from homology"/>
<dbReference type="Pfam" id="PF00270">
    <property type="entry name" value="DEAD"/>
    <property type="match status" value="1"/>
</dbReference>
<feature type="binding site" evidence="12">
    <location>
        <position position="585"/>
    </location>
    <ligand>
        <name>Zn(2+)</name>
        <dbReference type="ChEBI" id="CHEBI:29105"/>
        <label>1</label>
    </ligand>
</feature>
<feature type="binding site" evidence="12">
    <location>
        <position position="588"/>
    </location>
    <ligand>
        <name>Zn(2+)</name>
        <dbReference type="ChEBI" id="CHEBI:29105"/>
        <label>1</label>
    </ligand>
</feature>
<accession>A0A1M6L1I7</accession>
<sequence length="840" mass="95107">MSQLEINSSNEEDQQDFVTYFADVIIPIPLPGTYTYRVPRAMQDYLVPGCRVIVQFGRKKIYTGIVSAVHTHAPKVYEAKLIIECLDTNPSVNDYQLKLFSWMAEYYMCTVGEVLNAGLPSGLKLNSESFIQLNPDFTSTDDVVFSDQENKILDALETNDRLSYEDVAAVLGIKMIHPVLKDLIQKGRILLYEQVKDKYKPKRKRIIVLDDKYLDAEQELQALFADLEKRPKQLDVLLKYLSQIGMDGNQRSTVSVDKSVLTEAGVSASALKTLCKNEIFHEHEVIVSRLDSSVGRSSHEGALSEGQLAALSEITEGFQANKPVLLHGVTGSGKTEIYIELIKQAIESGGQVLYLLPEIALTTQIVARLHKVFGSELGIYHSKYSDNERVEIWNQVNEGKVNLVAGVRSSVFLPFQELNLIIIDEEHESSFKQYDPAPRYHARDTAIWLANLHQANVLLGTATPSLDSYQNALDGKYHLVELLERFGSGSLPKFKLANILTSRKNKRMQGDFTPELIDEITQALERKEQVILFQNRRGYSPYLICNDCNHVPKCQSCDVSLTYHMHSNHLVCHYCGFKDAVPATCEACGSTAIRTVGVGTEKIEEDLKILLPEAHIQRMDQDTTRSKYAYQNIIDRFENGETDILVGTQMLSKGLDFDNVSLVGVFDYDRIVHFPDFRSHERAFQLITQVSGRAGRKDDKGLVVIQTGEPEGGLLQLILRGDYKGFFQQEILERSSFNYPPFYRMIKIVLKHKEQHVLQQAAMAYVATLMAELGKKRVLGPQTPVIGRIRNLYIEEVFLKVEKKGVSIQKVKELVYRLSIDLKKKKEFNSLRLYFDVDPV</sequence>
<dbReference type="GO" id="GO:0008270">
    <property type="term" value="F:zinc ion binding"/>
    <property type="evidence" value="ECO:0007669"/>
    <property type="project" value="UniProtKB-UniRule"/>
</dbReference>
<dbReference type="CDD" id="cd18804">
    <property type="entry name" value="SF2_C_priA"/>
    <property type="match status" value="1"/>
</dbReference>
<keyword evidence="4 12" id="KW-0547">Nucleotide-binding</keyword>
<keyword evidence="7 12" id="KW-0862">Zinc</keyword>
<feature type="domain" description="Helicase C-terminal" evidence="14">
    <location>
        <begin position="580"/>
        <end position="750"/>
    </location>
</feature>
<dbReference type="RefSeq" id="WP_139280885.1">
    <property type="nucleotide sequence ID" value="NZ_FRAA01000001.1"/>
</dbReference>
<dbReference type="AlphaFoldDB" id="A0A1M6L1I7"/>
<evidence type="ECO:0000256" key="4">
    <source>
        <dbReference type="ARBA" id="ARBA00022741"/>
    </source>
</evidence>
<dbReference type="PANTHER" id="PTHR30580">
    <property type="entry name" value="PRIMOSOMAL PROTEIN N"/>
    <property type="match status" value="1"/>
</dbReference>
<dbReference type="PANTHER" id="PTHR30580:SF0">
    <property type="entry name" value="PRIMOSOMAL PROTEIN N"/>
    <property type="match status" value="1"/>
</dbReference>
<evidence type="ECO:0000256" key="7">
    <source>
        <dbReference type="ARBA" id="ARBA00022833"/>
    </source>
</evidence>
<evidence type="ECO:0000256" key="2">
    <source>
        <dbReference type="ARBA" id="ARBA00022705"/>
    </source>
</evidence>
<dbReference type="EC" id="5.6.2.4" evidence="12"/>
<dbReference type="CDD" id="cd17929">
    <property type="entry name" value="DEXHc_priA"/>
    <property type="match status" value="1"/>
</dbReference>
<dbReference type="Gene3D" id="3.40.1440.60">
    <property type="entry name" value="PriA, 3(prime) DNA-binding domain"/>
    <property type="match status" value="1"/>
</dbReference>
<keyword evidence="16" id="KW-1185">Reference proteome</keyword>
<reference evidence="16" key="1">
    <citation type="submission" date="2016-11" db="EMBL/GenBank/DDBJ databases">
        <authorList>
            <person name="Varghese N."/>
            <person name="Submissions S."/>
        </authorList>
    </citation>
    <scope>NUCLEOTIDE SEQUENCE [LARGE SCALE GENOMIC DNA]</scope>
    <source>
        <strain evidence="16">DSM 26134</strain>
    </source>
</reference>
<keyword evidence="8 12" id="KW-0067">ATP-binding</keyword>
<dbReference type="FunFam" id="3.40.1440.60:FF:000001">
    <property type="entry name" value="Primosomal protein N"/>
    <property type="match status" value="1"/>
</dbReference>
<dbReference type="InterPro" id="IPR005259">
    <property type="entry name" value="PriA"/>
</dbReference>
<comment type="cofactor">
    <cofactor evidence="12">
        <name>Zn(2+)</name>
        <dbReference type="ChEBI" id="CHEBI:29105"/>
    </cofactor>
    <text evidence="12">Binds 2 zinc ions per subunit.</text>
</comment>
<keyword evidence="5 12" id="KW-0378">Hydrolase</keyword>
<protein>
    <recommendedName>
        <fullName evidence="12">Replication restart protein PriA</fullName>
    </recommendedName>
    <alternativeName>
        <fullName evidence="12">ATP-dependent DNA helicase PriA</fullName>
        <ecNumber evidence="12">5.6.2.4</ecNumber>
    </alternativeName>
    <alternativeName>
        <fullName evidence="12">DNA 3'-5' helicase PriA</fullName>
    </alternativeName>
</protein>
<feature type="binding site" evidence="12">
    <location>
        <position position="575"/>
    </location>
    <ligand>
        <name>Zn(2+)</name>
        <dbReference type="ChEBI" id="CHEBI:29105"/>
        <label>2</label>
    </ligand>
</feature>